<accession>A0AAW7ZCC8</accession>
<dbReference type="Pfam" id="PF14262">
    <property type="entry name" value="Cthe_2159"/>
    <property type="match status" value="1"/>
</dbReference>
<dbReference type="InterPro" id="IPR025584">
    <property type="entry name" value="Cthe_2159"/>
</dbReference>
<reference evidence="2" key="1">
    <citation type="journal article" date="2023" name="J. Hazard. Mater.">
        <title>Anaerobic biodegradation of pyrene and benzo[a]pyrene by a new sulfate-reducing Desulforamulus aquiferis strain DSA.</title>
        <authorList>
            <person name="Zhang Z."/>
            <person name="Sun J."/>
            <person name="Gong X."/>
            <person name="Wang C."/>
            <person name="Wang H."/>
        </authorList>
    </citation>
    <scope>NUCLEOTIDE SEQUENCE</scope>
    <source>
        <strain evidence="2">DSA</strain>
    </source>
</reference>
<dbReference type="PROSITE" id="PS51257">
    <property type="entry name" value="PROKAR_LIPOPROTEIN"/>
    <property type="match status" value="1"/>
</dbReference>
<gene>
    <name evidence="2" type="ORF">P6N53_08915</name>
</gene>
<reference evidence="2" key="2">
    <citation type="submission" date="2023-03" db="EMBL/GenBank/DDBJ databases">
        <authorList>
            <person name="Zhang Z."/>
        </authorList>
    </citation>
    <scope>NUCLEOTIDE SEQUENCE</scope>
    <source>
        <strain evidence="2">DSA</strain>
    </source>
</reference>
<evidence type="ECO:0000256" key="1">
    <source>
        <dbReference type="SAM" id="MobiDB-lite"/>
    </source>
</evidence>
<evidence type="ECO:0000313" key="3">
    <source>
        <dbReference type="Proteomes" id="UP001172911"/>
    </source>
</evidence>
<dbReference type="EMBL" id="JARPTC010000012">
    <property type="protein sequence ID" value="MDO7787337.1"/>
    <property type="molecule type" value="Genomic_DNA"/>
</dbReference>
<dbReference type="Proteomes" id="UP001172911">
    <property type="component" value="Unassembled WGS sequence"/>
</dbReference>
<dbReference type="RefSeq" id="WP_304542480.1">
    <property type="nucleotide sequence ID" value="NZ_JARPTC010000012.1"/>
</dbReference>
<keyword evidence="3" id="KW-1185">Reference proteome</keyword>
<organism evidence="2 3">
    <name type="scientific">Desulforamulus aquiferis</name>
    <dbReference type="NCBI Taxonomy" id="1397668"/>
    <lineage>
        <taxon>Bacteria</taxon>
        <taxon>Bacillati</taxon>
        <taxon>Bacillota</taxon>
        <taxon>Clostridia</taxon>
        <taxon>Eubacteriales</taxon>
        <taxon>Peptococcaceae</taxon>
        <taxon>Desulforamulus</taxon>
    </lineage>
</organism>
<comment type="caution">
    <text evidence="2">The sequence shown here is derived from an EMBL/GenBank/DDBJ whole genome shotgun (WGS) entry which is preliminary data.</text>
</comment>
<feature type="compositionally biased region" description="Low complexity" evidence="1">
    <location>
        <begin position="629"/>
        <end position="649"/>
    </location>
</feature>
<feature type="compositionally biased region" description="Gly residues" evidence="1">
    <location>
        <begin position="619"/>
        <end position="628"/>
    </location>
</feature>
<protein>
    <submittedName>
        <fullName evidence="2">Carbohydrate-binding domain-containing protein</fullName>
    </submittedName>
</protein>
<feature type="region of interest" description="Disordered" evidence="1">
    <location>
        <begin position="300"/>
        <end position="320"/>
    </location>
</feature>
<name>A0AAW7ZCC8_9FIRM</name>
<proteinExistence type="predicted"/>
<feature type="region of interest" description="Disordered" evidence="1">
    <location>
        <begin position="610"/>
        <end position="649"/>
    </location>
</feature>
<dbReference type="AlphaFoldDB" id="A0AAW7ZCC8"/>
<sequence>MHYRTGKLIPMLIAILFITLVIGCQTTSSAAIPSETMTVNEVAIIDPGYSNRDLEGTWDAETATSISLNGSSIAISGAGATASGGQLTISTAGVYVLSGTLDKGQIIVDAADSDKVQIVLNGVSITCPDSAPIYVKQADKVFLTLGEGTKNTITDGATYILADGEEEPDAAIFSKEDLTINGSGELIVKANYNNGITSKDDLIITGGDIIVNSARDGLRGRDMVAIYGGAFVINAAGDGIKSNNDKDTDKGWVSIDGGTFDITAGNDGIQAETIAQITGGTINIKTGGGSAEASVARQNDMRPGWGKDQAEQTDASESTKGIKGKTAVYVTGGNINIDSKDDSLHSNGDISITAGTLTLSAGDDGIHADASVVVNGGTIDITNSYEGVEGKTIVINGGEIHVTASDDGLNAADGSAAPVFGGRPPEGNFDQRDAVDGRDSTFIRITDGYIVINASGDGIDSNGSLYMDGGTVLVNGPTNNGNGPLDHDRMAEITGGTLVAAGSSGMAQNFSDSSTQNSLLVAYSTVQKAGTPVSLMDESGKTILNFIPAKDYQSIVISTPELQQGKTYTLYSGGSLAGNSSDGLYIGASYSPGTEIVKVTISGTITSISDTGDQITSMGGPGGMGGPRRGTPPVTGTVPVTTPRPHSRS</sequence>
<evidence type="ECO:0000313" key="2">
    <source>
        <dbReference type="EMBL" id="MDO7787337.1"/>
    </source>
</evidence>